<evidence type="ECO:0000313" key="1">
    <source>
        <dbReference type="EMBL" id="KAJ9653516.1"/>
    </source>
</evidence>
<proteinExistence type="predicted"/>
<accession>A0ACC3A0J3</accession>
<sequence>MSTQPSTSTSSGASTGGQIDITTLPIPQLSQLQTRLSQELEHLSTSHARLRAAQARFRDCMRSIKDGVENRKADTPLLIPLTTSLYVPATPNAKKPNTVLVDVGTGYFVEKSTKDATRFYEGKVEDLNKNLSDIEKVVGVKNADLRAIEDVLRAKVLAEQQGGGDGKAGQRKEGGGG</sequence>
<organism evidence="1 2">
    <name type="scientific">Neophaeococcomyces mojaviensis</name>
    <dbReference type="NCBI Taxonomy" id="3383035"/>
    <lineage>
        <taxon>Eukaryota</taxon>
        <taxon>Fungi</taxon>
        <taxon>Dikarya</taxon>
        <taxon>Ascomycota</taxon>
        <taxon>Pezizomycotina</taxon>
        <taxon>Eurotiomycetes</taxon>
        <taxon>Chaetothyriomycetidae</taxon>
        <taxon>Chaetothyriales</taxon>
        <taxon>Chaetothyriales incertae sedis</taxon>
        <taxon>Neophaeococcomyces</taxon>
    </lineage>
</organism>
<dbReference type="Proteomes" id="UP001172386">
    <property type="component" value="Unassembled WGS sequence"/>
</dbReference>
<gene>
    <name evidence="1" type="primary">GIM5</name>
    <name evidence="1" type="ORF">H2198_007298</name>
</gene>
<reference evidence="1" key="1">
    <citation type="submission" date="2022-10" db="EMBL/GenBank/DDBJ databases">
        <title>Culturing micro-colonial fungi from biological soil crusts in the Mojave desert and describing Neophaeococcomyces mojavensis, and introducing the new genera and species Taxawa tesnikishii.</title>
        <authorList>
            <person name="Kurbessoian T."/>
            <person name="Stajich J.E."/>
        </authorList>
    </citation>
    <scope>NUCLEOTIDE SEQUENCE</scope>
    <source>
        <strain evidence="1">JES_112</strain>
    </source>
</reference>
<comment type="caution">
    <text evidence="1">The sequence shown here is derived from an EMBL/GenBank/DDBJ whole genome shotgun (WGS) entry which is preliminary data.</text>
</comment>
<dbReference type="EMBL" id="JAPDRQ010000151">
    <property type="protein sequence ID" value="KAJ9653516.1"/>
    <property type="molecule type" value="Genomic_DNA"/>
</dbReference>
<protein>
    <submittedName>
        <fullName evidence="1">Subunit of tubulin prefoldin</fullName>
    </submittedName>
</protein>
<keyword evidence="2" id="KW-1185">Reference proteome</keyword>
<evidence type="ECO:0000313" key="2">
    <source>
        <dbReference type="Proteomes" id="UP001172386"/>
    </source>
</evidence>
<name>A0ACC3A0J3_9EURO</name>